<gene>
    <name evidence="1" type="ORF">CDIOL_02030</name>
</gene>
<evidence type="ECO:0000313" key="2">
    <source>
        <dbReference type="Proteomes" id="UP000325212"/>
    </source>
</evidence>
<dbReference type="EMBL" id="BJLA01000001">
    <property type="protein sequence ID" value="GEA29280.1"/>
    <property type="molecule type" value="Genomic_DNA"/>
</dbReference>
<evidence type="ECO:0000313" key="1">
    <source>
        <dbReference type="EMBL" id="GEA29280.1"/>
    </source>
</evidence>
<accession>A0AAV3VUG7</accession>
<reference evidence="1 2" key="1">
    <citation type="submission" date="2019-06" db="EMBL/GenBank/DDBJ databases">
        <title>Draft genome sequence of Clostridium diolis DSM 15410.</title>
        <authorList>
            <person name="Kobayashi H."/>
            <person name="Tanizawa Y."/>
            <person name="Tohno M."/>
        </authorList>
    </citation>
    <scope>NUCLEOTIDE SEQUENCE [LARGE SCALE GENOMIC DNA]</scope>
    <source>
        <strain evidence="1 2">DSM 15410</strain>
    </source>
</reference>
<dbReference type="RefSeq" id="WP_039770225.1">
    <property type="nucleotide sequence ID" value="NZ_BJLA01000001.1"/>
</dbReference>
<dbReference type="Pfam" id="PF14070">
    <property type="entry name" value="YjfB_motility"/>
    <property type="match status" value="1"/>
</dbReference>
<sequence>MDIGAMSMAMNQASLQSVVSVSVMKMAMNSEKVAAVQVTDMMSNMAVDTSKGTNIDVRA</sequence>
<comment type="caution">
    <text evidence="1">The sequence shown here is derived from an EMBL/GenBank/DDBJ whole genome shotgun (WGS) entry which is preliminary data.</text>
</comment>
<evidence type="ECO:0008006" key="3">
    <source>
        <dbReference type="Google" id="ProtNLM"/>
    </source>
</evidence>
<dbReference type="Proteomes" id="UP000325212">
    <property type="component" value="Unassembled WGS sequence"/>
</dbReference>
<keyword evidence="2" id="KW-1185">Reference proteome</keyword>
<organism evidence="1 2">
    <name type="scientific">Clostridium diolis</name>
    <dbReference type="NCBI Taxonomy" id="223919"/>
    <lineage>
        <taxon>Bacteria</taxon>
        <taxon>Bacillati</taxon>
        <taxon>Bacillota</taxon>
        <taxon>Clostridia</taxon>
        <taxon>Eubacteriales</taxon>
        <taxon>Clostridiaceae</taxon>
        <taxon>Clostridium</taxon>
    </lineage>
</organism>
<dbReference type="InterPro" id="IPR025906">
    <property type="entry name" value="YjfB_motility"/>
</dbReference>
<proteinExistence type="predicted"/>
<dbReference type="AlphaFoldDB" id="A0AAV3VUG7"/>
<name>A0AAV3VUG7_9CLOT</name>
<protein>
    <recommendedName>
        <fullName evidence="3">Motility protein</fullName>
    </recommendedName>
</protein>